<dbReference type="EMBL" id="JAINUG010000247">
    <property type="protein sequence ID" value="KAJ8385533.1"/>
    <property type="molecule type" value="Genomic_DNA"/>
</dbReference>
<feature type="compositionally biased region" description="Polar residues" evidence="1">
    <location>
        <begin position="29"/>
        <end position="44"/>
    </location>
</feature>
<name>A0AAD7RJY9_9TELE</name>
<sequence length="123" mass="13160">MPGTLVLCGGRACVRTGPGPAAAQLPSGALTSTGGQDRPHSSTVTLPCHAASRTNALVQGQRQTTAHFSGKTRRRKTHSRCETVKGRIQSSMRPHHNTKPYTLRGKFTERFAVRHGQDTATAS</sequence>
<evidence type="ECO:0000256" key="1">
    <source>
        <dbReference type="SAM" id="MobiDB-lite"/>
    </source>
</evidence>
<accession>A0AAD7RJY9</accession>
<organism evidence="2 3">
    <name type="scientific">Aldrovandia affinis</name>
    <dbReference type="NCBI Taxonomy" id="143900"/>
    <lineage>
        <taxon>Eukaryota</taxon>
        <taxon>Metazoa</taxon>
        <taxon>Chordata</taxon>
        <taxon>Craniata</taxon>
        <taxon>Vertebrata</taxon>
        <taxon>Euteleostomi</taxon>
        <taxon>Actinopterygii</taxon>
        <taxon>Neopterygii</taxon>
        <taxon>Teleostei</taxon>
        <taxon>Notacanthiformes</taxon>
        <taxon>Halosauridae</taxon>
        <taxon>Aldrovandia</taxon>
    </lineage>
</organism>
<reference evidence="2" key="1">
    <citation type="journal article" date="2023" name="Science">
        <title>Genome structures resolve the early diversification of teleost fishes.</title>
        <authorList>
            <person name="Parey E."/>
            <person name="Louis A."/>
            <person name="Montfort J."/>
            <person name="Bouchez O."/>
            <person name="Roques C."/>
            <person name="Iampietro C."/>
            <person name="Lluch J."/>
            <person name="Castinel A."/>
            <person name="Donnadieu C."/>
            <person name="Desvignes T."/>
            <person name="Floi Bucao C."/>
            <person name="Jouanno E."/>
            <person name="Wen M."/>
            <person name="Mejri S."/>
            <person name="Dirks R."/>
            <person name="Jansen H."/>
            <person name="Henkel C."/>
            <person name="Chen W.J."/>
            <person name="Zahm M."/>
            <person name="Cabau C."/>
            <person name="Klopp C."/>
            <person name="Thompson A.W."/>
            <person name="Robinson-Rechavi M."/>
            <person name="Braasch I."/>
            <person name="Lecointre G."/>
            <person name="Bobe J."/>
            <person name="Postlethwait J.H."/>
            <person name="Berthelot C."/>
            <person name="Roest Crollius H."/>
            <person name="Guiguen Y."/>
        </authorList>
    </citation>
    <scope>NUCLEOTIDE SEQUENCE</scope>
    <source>
        <strain evidence="2">NC1722</strain>
    </source>
</reference>
<evidence type="ECO:0000313" key="3">
    <source>
        <dbReference type="Proteomes" id="UP001221898"/>
    </source>
</evidence>
<dbReference type="AlphaFoldDB" id="A0AAD7RJY9"/>
<feature type="region of interest" description="Disordered" evidence="1">
    <location>
        <begin position="17"/>
        <end position="44"/>
    </location>
</feature>
<proteinExistence type="predicted"/>
<evidence type="ECO:0000313" key="2">
    <source>
        <dbReference type="EMBL" id="KAJ8385533.1"/>
    </source>
</evidence>
<gene>
    <name evidence="2" type="ORF">AAFF_G00184870</name>
</gene>
<feature type="region of interest" description="Disordered" evidence="1">
    <location>
        <begin position="57"/>
        <end position="102"/>
    </location>
</feature>
<dbReference type="Proteomes" id="UP001221898">
    <property type="component" value="Unassembled WGS sequence"/>
</dbReference>
<comment type="caution">
    <text evidence="2">The sequence shown here is derived from an EMBL/GenBank/DDBJ whole genome shotgun (WGS) entry which is preliminary data.</text>
</comment>
<keyword evidence="3" id="KW-1185">Reference proteome</keyword>
<protein>
    <submittedName>
        <fullName evidence="2">Uncharacterized protein</fullName>
    </submittedName>
</protein>
<feature type="compositionally biased region" description="Polar residues" evidence="1">
    <location>
        <begin position="57"/>
        <end position="67"/>
    </location>
</feature>